<dbReference type="Pfam" id="PF01547">
    <property type="entry name" value="SBP_bac_1"/>
    <property type="match status" value="1"/>
</dbReference>
<dbReference type="InterPro" id="IPR006059">
    <property type="entry name" value="SBP"/>
</dbReference>
<reference evidence="4 5" key="1">
    <citation type="journal article" date="2011" name="Int. J. Syst. Evol. Microbiol.">
        <title>Relationship of Bacillus amyloliquefaciens clades associated with strains DSM 7T and FZB42T: a proposal for Bacillus amyloliquefaciens subsp. amyloliquefaciens subsp. nov. and Bacillus amyloliquefaciens subsp. plantarum subsp. nov. based on complete genome sequence comparisons.</title>
        <authorList>
            <person name="Borriss R."/>
            <person name="Chen X.H."/>
            <person name="Rueckert C."/>
            <person name="Blom J."/>
            <person name="Becker A."/>
            <person name="Baumgarth B."/>
            <person name="Fan B."/>
            <person name="Pukall R."/>
            <person name="Schumann P."/>
            <person name="Sproer C."/>
            <person name="Junge H."/>
            <person name="Vater J."/>
            <person name="Puhler A."/>
            <person name="Klenk H.P."/>
        </authorList>
    </citation>
    <scope>NUCLEOTIDE SEQUENCE [LARGE SCALE GENOMIC DNA]</scope>
    <source>
        <strain evidence="5">DSM 7</strain>
    </source>
</reference>
<keyword evidence="3" id="KW-0732">Signal</keyword>
<reference evidence="5" key="2">
    <citation type="journal article" date="2011" name="J. Biotechnol.">
        <title>Genome sequence of B. amyloliquefaciens type strain DSM7(T) reveals differences to plant-associated B. amyloliquefaciens FZB42.</title>
        <authorList>
            <person name="Ruckert C."/>
            <person name="Blom J."/>
            <person name="Chen X."/>
            <person name="Reva O."/>
            <person name="Borriss R."/>
        </authorList>
    </citation>
    <scope>NUCLEOTIDE SEQUENCE [LARGE SCALE GENOMIC DNA]</scope>
    <source>
        <strain evidence="5">DSM 7</strain>
    </source>
</reference>
<keyword evidence="5" id="KW-1185">Reference proteome</keyword>
<sequence>MTKEEKHLKKLICLFVLLAVCLSAAACSSQSSSSAGKVNLKFFHRWPKEPEKSYFEEAVKEFEAAHPDIHIQTEAVLNDSYKDKVKVMLGTTSPPDIFFSWSDRFAYKFIKGDKALDLSSYYQKDKDWSSQLVQSQVKPFTHDGKEYGVPWQMDAKSFFYNKDIFNKLHLKPPATWDELITVSEKLKENGYIPISFGTKAPWTISHYIGTLNQRMVDEKTRAKDYNPKTGAFTDEGYIKALEKLQELLPYFTKHVNSVDHEYVRQQFTSGKAAMIYAETAEIKLVEPVNLGLFPFPEISGEKGSPRALTGSPEGFMISSKTKHPKEAMEFLQFLTSKKMGEKLIKDVGKYSAVQGTATENNTSPIQREAVQDIVRAESMVPWFDMDVDVEIADVYAAGVQQMLGGTMTPREVMKSVQKAARQVKASSAE</sequence>
<organism evidence="4 5">
    <name type="scientific">Bacillus amyloliquefaciens (strain ATCC 23350 / DSM 7 / BCRC 11601 / CCUG 28519 / NBRC 15535 / NRRL B-14393 / F)</name>
    <dbReference type="NCBI Taxonomy" id="692420"/>
    <lineage>
        <taxon>Bacteria</taxon>
        <taxon>Bacillati</taxon>
        <taxon>Bacillota</taxon>
        <taxon>Bacilli</taxon>
        <taxon>Bacillales</taxon>
        <taxon>Bacillaceae</taxon>
        <taxon>Bacillus</taxon>
        <taxon>Bacillus amyloliquefaciens group</taxon>
    </lineage>
</organism>
<dbReference type="EMBL" id="FN597644">
    <property type="protein sequence ID" value="CBI44181.1"/>
    <property type="molecule type" value="Genomic_DNA"/>
</dbReference>
<feature type="signal peptide" evidence="3">
    <location>
        <begin position="1"/>
        <end position="25"/>
    </location>
</feature>
<dbReference type="PANTHER" id="PTHR43649">
    <property type="entry name" value="ARABINOSE-BINDING PROTEIN-RELATED"/>
    <property type="match status" value="1"/>
</dbReference>
<dbReference type="SUPFAM" id="SSF53850">
    <property type="entry name" value="Periplasmic binding protein-like II"/>
    <property type="match status" value="1"/>
</dbReference>
<evidence type="ECO:0000256" key="3">
    <source>
        <dbReference type="SAM" id="SignalP"/>
    </source>
</evidence>
<evidence type="ECO:0000256" key="2">
    <source>
        <dbReference type="ARBA" id="ARBA00022448"/>
    </source>
</evidence>
<dbReference type="Gene3D" id="3.40.190.10">
    <property type="entry name" value="Periplasmic binding protein-like II"/>
    <property type="match status" value="2"/>
</dbReference>
<accession>A0A9P1NIM2</accession>
<protein>
    <submittedName>
        <fullName evidence="4">FrlO</fullName>
    </submittedName>
</protein>
<feature type="chain" id="PRO_5040202510" evidence="3">
    <location>
        <begin position="26"/>
        <end position="429"/>
    </location>
</feature>
<proteinExistence type="inferred from homology"/>
<dbReference type="PANTHER" id="PTHR43649:SF29">
    <property type="entry name" value="OSMOPROTECTIVE COMPOUNDS-BINDING PROTEIN GGTB"/>
    <property type="match status" value="1"/>
</dbReference>
<dbReference type="Proteomes" id="UP000006562">
    <property type="component" value="Chromosome"/>
</dbReference>
<dbReference type="KEGG" id="bao:BAMF_3055"/>
<evidence type="ECO:0000313" key="4">
    <source>
        <dbReference type="EMBL" id="CBI44181.1"/>
    </source>
</evidence>
<dbReference type="PROSITE" id="PS51257">
    <property type="entry name" value="PROKAR_LIPOPROTEIN"/>
    <property type="match status" value="1"/>
</dbReference>
<dbReference type="InterPro" id="IPR050490">
    <property type="entry name" value="Bact_solute-bd_prot1"/>
</dbReference>
<gene>
    <name evidence="4" type="primary">frlO</name>
    <name evidence="4" type="ordered locus">BAMF_3055</name>
</gene>
<dbReference type="AlphaFoldDB" id="A0A9P1NIM2"/>
<evidence type="ECO:0000313" key="5">
    <source>
        <dbReference type="Proteomes" id="UP000006562"/>
    </source>
</evidence>
<name>A0A9P1NIM2_BACAS</name>
<evidence type="ECO:0000256" key="1">
    <source>
        <dbReference type="ARBA" id="ARBA00008520"/>
    </source>
</evidence>
<keyword evidence="2" id="KW-0813">Transport</keyword>
<comment type="similarity">
    <text evidence="1">Belongs to the bacterial solute-binding protein 1 family.</text>
</comment>